<keyword evidence="1" id="KW-0812">Transmembrane</keyword>
<dbReference type="PANTHER" id="PTHR19300:SF5">
    <property type="entry name" value="BETA-1,4-GALACTOSYLTRANSFERASE 1"/>
    <property type="match status" value="1"/>
</dbReference>
<sequence>MPVLRAIMVCILVVILVLINFLVVLFYYMGYSIGLLANQQIQTQTEMEINVIELSPDNISSDKSVTLLPLDVLKAPDINFNNTYTMTDSSNSTSTSTLGKMLENCPDRSPLLVGPLRIEFSTPVSLDTVKKENPKLQEGGRYKPADCVALQKVAVIIPFRHREEHLKFWLYYLHPILQRQQLDYGIYVIEQGGETTFNRAKIMNIGYVEALKE</sequence>
<dbReference type="EMBL" id="JAGEUA010000001">
    <property type="protein sequence ID" value="KAL1023694.1"/>
    <property type="molecule type" value="Genomic_DNA"/>
</dbReference>
<proteinExistence type="predicted"/>
<reference evidence="3 4" key="1">
    <citation type="submission" date="2024-06" db="EMBL/GenBank/DDBJ databases">
        <authorList>
            <person name="Pan Q."/>
            <person name="Wen M."/>
            <person name="Jouanno E."/>
            <person name="Zahm M."/>
            <person name="Klopp C."/>
            <person name="Cabau C."/>
            <person name="Louis A."/>
            <person name="Berthelot C."/>
            <person name="Parey E."/>
            <person name="Roest Crollius H."/>
            <person name="Montfort J."/>
            <person name="Robinson-Rechavi M."/>
            <person name="Bouchez O."/>
            <person name="Lampietro C."/>
            <person name="Lopez Roques C."/>
            <person name="Donnadieu C."/>
            <person name="Postlethwait J."/>
            <person name="Bobe J."/>
            <person name="Verreycken H."/>
            <person name="Guiguen Y."/>
        </authorList>
    </citation>
    <scope>NUCLEOTIDE SEQUENCE [LARGE SCALE GENOMIC DNA]</scope>
    <source>
        <strain evidence="3">Up_M1</strain>
        <tissue evidence="3">Testis</tissue>
    </source>
</reference>
<feature type="domain" description="Galactosyltransferase N-terminal" evidence="2">
    <location>
        <begin position="105"/>
        <end position="213"/>
    </location>
</feature>
<accession>A0ABD0XQS0</accession>
<keyword evidence="1" id="KW-0472">Membrane</keyword>
<comment type="caution">
    <text evidence="3">The sequence shown here is derived from an EMBL/GenBank/DDBJ whole genome shotgun (WGS) entry which is preliminary data.</text>
</comment>
<dbReference type="InterPro" id="IPR029044">
    <property type="entry name" value="Nucleotide-diphossugar_trans"/>
</dbReference>
<dbReference type="InterPro" id="IPR027995">
    <property type="entry name" value="Galactosyl_T_N"/>
</dbReference>
<dbReference type="Pfam" id="PF13733">
    <property type="entry name" value="Glyco_transf_7N"/>
    <property type="match status" value="1"/>
</dbReference>
<evidence type="ECO:0000259" key="2">
    <source>
        <dbReference type="Pfam" id="PF13733"/>
    </source>
</evidence>
<dbReference type="PANTHER" id="PTHR19300">
    <property type="entry name" value="BETA-1,4-GALACTOSYLTRANSFERASE"/>
    <property type="match status" value="1"/>
</dbReference>
<evidence type="ECO:0000313" key="4">
    <source>
        <dbReference type="Proteomes" id="UP001557470"/>
    </source>
</evidence>
<organism evidence="3 4">
    <name type="scientific">Umbra pygmaea</name>
    <name type="common">Eastern mudminnow</name>
    <dbReference type="NCBI Taxonomy" id="75934"/>
    <lineage>
        <taxon>Eukaryota</taxon>
        <taxon>Metazoa</taxon>
        <taxon>Chordata</taxon>
        <taxon>Craniata</taxon>
        <taxon>Vertebrata</taxon>
        <taxon>Euteleostomi</taxon>
        <taxon>Actinopterygii</taxon>
        <taxon>Neopterygii</taxon>
        <taxon>Teleostei</taxon>
        <taxon>Protacanthopterygii</taxon>
        <taxon>Esociformes</taxon>
        <taxon>Umbridae</taxon>
        <taxon>Umbra</taxon>
    </lineage>
</organism>
<feature type="transmembrane region" description="Helical" evidence="1">
    <location>
        <begin position="6"/>
        <end position="28"/>
    </location>
</feature>
<evidence type="ECO:0000256" key="1">
    <source>
        <dbReference type="SAM" id="Phobius"/>
    </source>
</evidence>
<dbReference type="InterPro" id="IPR003859">
    <property type="entry name" value="Galactosyl_T"/>
</dbReference>
<keyword evidence="4" id="KW-1185">Reference proteome</keyword>
<dbReference type="SUPFAM" id="SSF53448">
    <property type="entry name" value="Nucleotide-diphospho-sugar transferases"/>
    <property type="match status" value="1"/>
</dbReference>
<protein>
    <recommendedName>
        <fullName evidence="2">Galactosyltransferase N-terminal domain-containing protein</fullName>
    </recommendedName>
</protein>
<dbReference type="AlphaFoldDB" id="A0ABD0XQS0"/>
<dbReference type="Proteomes" id="UP001557470">
    <property type="component" value="Unassembled WGS sequence"/>
</dbReference>
<evidence type="ECO:0000313" key="3">
    <source>
        <dbReference type="EMBL" id="KAL1023694.1"/>
    </source>
</evidence>
<name>A0ABD0XQS0_UMBPY</name>
<keyword evidence="1" id="KW-1133">Transmembrane helix</keyword>
<dbReference type="Gene3D" id="3.90.550.10">
    <property type="entry name" value="Spore Coat Polysaccharide Biosynthesis Protein SpsA, Chain A"/>
    <property type="match status" value="1"/>
</dbReference>
<gene>
    <name evidence="3" type="ORF">UPYG_G00044680</name>
</gene>